<evidence type="ECO:0000313" key="2">
    <source>
        <dbReference type="EMBL" id="KAJ6264014.1"/>
    </source>
</evidence>
<sequence>MKAAGKLEPSEEETKMGGTNESWKGYLSKSRADVGLACEGHKYGFAFVTGDKTFHKNFGAGLHREGVTTYKVPISWMESSIQISPDDFDIG</sequence>
<dbReference type="Proteomes" id="UP001221413">
    <property type="component" value="Unassembled WGS sequence"/>
</dbReference>
<protein>
    <submittedName>
        <fullName evidence="2">Uncharacterized protein</fullName>
    </submittedName>
</protein>
<name>A0AAD6J3U1_DREDA</name>
<gene>
    <name evidence="2" type="ORF">Dda_0153</name>
</gene>
<evidence type="ECO:0000256" key="1">
    <source>
        <dbReference type="SAM" id="MobiDB-lite"/>
    </source>
</evidence>
<proteinExistence type="predicted"/>
<dbReference type="AlphaFoldDB" id="A0AAD6J3U1"/>
<keyword evidence="3" id="KW-1185">Reference proteome</keyword>
<evidence type="ECO:0000313" key="3">
    <source>
        <dbReference type="Proteomes" id="UP001221413"/>
    </source>
</evidence>
<dbReference type="EMBL" id="JAQGDS010000001">
    <property type="protein sequence ID" value="KAJ6264014.1"/>
    <property type="molecule type" value="Genomic_DNA"/>
</dbReference>
<comment type="caution">
    <text evidence="2">The sequence shown here is derived from an EMBL/GenBank/DDBJ whole genome shotgun (WGS) entry which is preliminary data.</text>
</comment>
<reference evidence="2" key="1">
    <citation type="submission" date="2023-01" db="EMBL/GenBank/DDBJ databases">
        <title>The chitinases involved in constricting ring structure development in the nematode-trapping fungus Drechslerella dactyloides.</title>
        <authorList>
            <person name="Wang R."/>
            <person name="Zhang L."/>
            <person name="Tang P."/>
            <person name="Li S."/>
            <person name="Liang L."/>
        </authorList>
    </citation>
    <scope>NUCLEOTIDE SEQUENCE</scope>
    <source>
        <strain evidence="2">YMF1.00031</strain>
    </source>
</reference>
<accession>A0AAD6J3U1</accession>
<feature type="region of interest" description="Disordered" evidence="1">
    <location>
        <begin position="1"/>
        <end position="22"/>
    </location>
</feature>
<organism evidence="2 3">
    <name type="scientific">Drechslerella dactyloides</name>
    <name type="common">Nematode-trapping fungus</name>
    <name type="synonym">Arthrobotrys dactyloides</name>
    <dbReference type="NCBI Taxonomy" id="74499"/>
    <lineage>
        <taxon>Eukaryota</taxon>
        <taxon>Fungi</taxon>
        <taxon>Dikarya</taxon>
        <taxon>Ascomycota</taxon>
        <taxon>Pezizomycotina</taxon>
        <taxon>Orbiliomycetes</taxon>
        <taxon>Orbiliales</taxon>
        <taxon>Orbiliaceae</taxon>
        <taxon>Drechslerella</taxon>
    </lineage>
</organism>